<dbReference type="PANTHER" id="PTHR47425:SF3">
    <property type="entry name" value="ZN(II)2CYS6 TRANSCRIPTION FACTOR (EUROFUNG)"/>
    <property type="match status" value="1"/>
</dbReference>
<dbReference type="Proteomes" id="UP000027920">
    <property type="component" value="Unassembled WGS sequence"/>
</dbReference>
<dbReference type="Pfam" id="PF04082">
    <property type="entry name" value="Fungal_trans"/>
    <property type="match status" value="1"/>
</dbReference>
<dbReference type="GO" id="GO:0006351">
    <property type="term" value="P:DNA-templated transcription"/>
    <property type="evidence" value="ECO:0007669"/>
    <property type="project" value="InterPro"/>
</dbReference>
<dbReference type="InterPro" id="IPR052761">
    <property type="entry name" value="Fungal_Detox/Toxin_TFs"/>
</dbReference>
<sequence>MCSGAAHVHIDSLQALGYDTRKSARRAFFERARVLYDFDCEPDRVSLVQAFLLMTYWYDASIRGRHKDRKFWIRESVTLAQDLGLDLELENCTSKRQRLLKRIWWCCFMRDQFVALMTWTPPQFRAGYRSMPMLGLEDFEIKGYSEIVSRDFSGWAFIDSDRIRIELAMLCIEKARLCLCIDRILQVRYTSLRHESATQTLTILVPKRNNSEIFEVIEHDHQLQGWYQGLSDSGNFDLRDPVSFQRDEASNMITTHRAHLKLLFLSALIALHRPQVLDGSGVVPSPYQQLSRAKLREAADEVGHLAMCMTKLQMGTHIRPKGVTLFLPILLVHLQDIAPEMVNRQGNRLSKYHHCMQILDSIGDQNIPEDLLPLELEAAFRKLNILPSQDTTIPLAIPHLMQYHNQSSLERGLPPYLSHLGTITSAEINLLTELCHPTTDIAPFIVSHEDESEVDIDFLDLTK</sequence>
<dbReference type="CDD" id="cd12148">
    <property type="entry name" value="fungal_TF_MHR"/>
    <property type="match status" value="1"/>
</dbReference>
<protein>
    <recommendedName>
        <fullName evidence="2">Xylanolytic transcriptional activator regulatory domain-containing protein</fullName>
    </recommendedName>
</protein>
<gene>
    <name evidence="3" type="ORF">A1O9_04443</name>
</gene>
<dbReference type="AlphaFoldDB" id="A0A072PIL7"/>
<dbReference type="GeneID" id="25279374"/>
<keyword evidence="4" id="KW-1185">Reference proteome</keyword>
<evidence type="ECO:0000259" key="2">
    <source>
        <dbReference type="Pfam" id="PF04082"/>
    </source>
</evidence>
<dbReference type="STRING" id="1182545.A0A072PIL7"/>
<dbReference type="PANTHER" id="PTHR47425">
    <property type="entry name" value="FARB-RELATED"/>
    <property type="match status" value="1"/>
</dbReference>
<proteinExistence type="predicted"/>
<evidence type="ECO:0000256" key="1">
    <source>
        <dbReference type="ARBA" id="ARBA00023242"/>
    </source>
</evidence>
<feature type="domain" description="Xylanolytic transcriptional activator regulatory" evidence="2">
    <location>
        <begin position="1"/>
        <end position="197"/>
    </location>
</feature>
<dbReference type="InterPro" id="IPR007219">
    <property type="entry name" value="XnlR_reg_dom"/>
</dbReference>
<dbReference type="EMBL" id="AMGV01000003">
    <property type="protein sequence ID" value="KEF59597.1"/>
    <property type="molecule type" value="Genomic_DNA"/>
</dbReference>
<dbReference type="GO" id="GO:0008270">
    <property type="term" value="F:zinc ion binding"/>
    <property type="evidence" value="ECO:0007669"/>
    <property type="project" value="InterPro"/>
</dbReference>
<dbReference type="OrthoDB" id="4114053at2759"/>
<keyword evidence="1" id="KW-0539">Nucleus</keyword>
<organism evidence="3 4">
    <name type="scientific">Exophiala aquamarina CBS 119918</name>
    <dbReference type="NCBI Taxonomy" id="1182545"/>
    <lineage>
        <taxon>Eukaryota</taxon>
        <taxon>Fungi</taxon>
        <taxon>Dikarya</taxon>
        <taxon>Ascomycota</taxon>
        <taxon>Pezizomycotina</taxon>
        <taxon>Eurotiomycetes</taxon>
        <taxon>Chaetothyriomycetidae</taxon>
        <taxon>Chaetothyriales</taxon>
        <taxon>Herpotrichiellaceae</taxon>
        <taxon>Exophiala</taxon>
    </lineage>
</organism>
<reference evidence="3 4" key="1">
    <citation type="submission" date="2013-03" db="EMBL/GenBank/DDBJ databases">
        <title>The Genome Sequence of Exophiala aquamarina CBS 119918.</title>
        <authorList>
            <consortium name="The Broad Institute Genomics Platform"/>
            <person name="Cuomo C."/>
            <person name="de Hoog S."/>
            <person name="Gorbushina A."/>
            <person name="Walker B."/>
            <person name="Young S.K."/>
            <person name="Zeng Q."/>
            <person name="Gargeya S."/>
            <person name="Fitzgerald M."/>
            <person name="Haas B."/>
            <person name="Abouelleil A."/>
            <person name="Allen A.W."/>
            <person name="Alvarado L."/>
            <person name="Arachchi H.M."/>
            <person name="Berlin A.M."/>
            <person name="Chapman S.B."/>
            <person name="Gainer-Dewar J."/>
            <person name="Goldberg J."/>
            <person name="Griggs A."/>
            <person name="Gujja S."/>
            <person name="Hansen M."/>
            <person name="Howarth C."/>
            <person name="Imamovic A."/>
            <person name="Ireland A."/>
            <person name="Larimer J."/>
            <person name="McCowan C."/>
            <person name="Murphy C."/>
            <person name="Pearson M."/>
            <person name="Poon T.W."/>
            <person name="Priest M."/>
            <person name="Roberts A."/>
            <person name="Saif S."/>
            <person name="Shea T."/>
            <person name="Sisk P."/>
            <person name="Sykes S."/>
            <person name="Wortman J."/>
            <person name="Nusbaum C."/>
            <person name="Birren B."/>
        </authorList>
    </citation>
    <scope>NUCLEOTIDE SEQUENCE [LARGE SCALE GENOMIC DNA]</scope>
    <source>
        <strain evidence="3 4">CBS 119918</strain>
    </source>
</reference>
<dbReference type="GO" id="GO:0003677">
    <property type="term" value="F:DNA binding"/>
    <property type="evidence" value="ECO:0007669"/>
    <property type="project" value="InterPro"/>
</dbReference>
<comment type="caution">
    <text evidence="3">The sequence shown here is derived from an EMBL/GenBank/DDBJ whole genome shotgun (WGS) entry which is preliminary data.</text>
</comment>
<accession>A0A072PIL7</accession>
<dbReference type="VEuPathDB" id="FungiDB:A1O9_04443"/>
<dbReference type="HOGENOM" id="CLU_590567_0_0_1"/>
<dbReference type="RefSeq" id="XP_013262187.1">
    <property type="nucleotide sequence ID" value="XM_013406733.1"/>
</dbReference>
<name>A0A072PIL7_9EURO</name>
<evidence type="ECO:0000313" key="4">
    <source>
        <dbReference type="Proteomes" id="UP000027920"/>
    </source>
</evidence>
<evidence type="ECO:0000313" key="3">
    <source>
        <dbReference type="EMBL" id="KEF59597.1"/>
    </source>
</evidence>